<organism evidence="1 2">
    <name type="scientific">Bacteroides xylanisolvens</name>
    <dbReference type="NCBI Taxonomy" id="371601"/>
    <lineage>
        <taxon>Bacteria</taxon>
        <taxon>Pseudomonadati</taxon>
        <taxon>Bacteroidota</taxon>
        <taxon>Bacteroidia</taxon>
        <taxon>Bacteroidales</taxon>
        <taxon>Bacteroidaceae</taxon>
        <taxon>Bacteroides</taxon>
    </lineage>
</organism>
<name>A0AAW4T4D3_9BACE</name>
<dbReference type="AlphaFoldDB" id="A0AAW4T4D3"/>
<evidence type="ECO:0000313" key="1">
    <source>
        <dbReference type="EMBL" id="MCA4706190.1"/>
    </source>
</evidence>
<evidence type="ECO:0000313" key="2">
    <source>
        <dbReference type="Proteomes" id="UP001198461"/>
    </source>
</evidence>
<gene>
    <name evidence="1" type="ORF">LD004_21535</name>
</gene>
<dbReference type="Proteomes" id="UP001198461">
    <property type="component" value="Unassembled WGS sequence"/>
</dbReference>
<comment type="caution">
    <text evidence="1">The sequence shown here is derived from an EMBL/GenBank/DDBJ whole genome shotgun (WGS) entry which is preliminary data.</text>
</comment>
<proteinExistence type="predicted"/>
<protein>
    <submittedName>
        <fullName evidence="1">Lantibiotic ABC transporter</fullName>
    </submittedName>
</protein>
<dbReference type="EMBL" id="JAIWYE010000037">
    <property type="protein sequence ID" value="MCA4706190.1"/>
    <property type="molecule type" value="Genomic_DNA"/>
</dbReference>
<sequence>MIYYINVTSWNLLESFVTESLSPHAFYSERSFGNNLSRYLDGGHELSEFLVLSTRETKSEYSILVDEELLDKESLSPVRSHSTLFTYNKTIYYKKGLVSFRFSTEDLLNALEAEAHILLDVKCIEKYKADFFIGNRGYKSVDVSSKLSNGLSFDRVNHVSIDNKFNALKGAIIGYARGILTSSNSSEQALKSDLVAIKNLFAGLNTSIMMSGDAVQNPDSIIMSIQKAKSAYDILRQIKTNLFDILLQQFKEIQELALKRSEELSANKFVDKVAEIKRLEDKKEEIEHLIYGIEVDNNLSDLLSELECIKDQERMNGMKVGKSRLYFKKGTHEYERKAYLKEEISRFESTHSEYKSLLEQKREINDRIFKLSSNSTIYDNVILGIFARISDIINDLIKKVNDTEELNDVTLNNIEVQSNGNICVKVASASQAEVEYFNVALSYIIANPTSEPISDALILNLIKETGIIYKSLPSSSSAEGNAILQCLRQYWGYKNRRVPSFSIPNDLNVFQSIMSFYVKPFGYDQIERYMLNKRYAEKSYAFMLWGACLGYASLPKTFTNIIYQDSELYKPIDEYLETIRKGLLE</sequence>
<accession>A0AAW4T4D3</accession>
<dbReference type="RefSeq" id="WP_225451198.1">
    <property type="nucleotide sequence ID" value="NZ_JAIWXB010000037.1"/>
</dbReference>
<reference evidence="1" key="1">
    <citation type="submission" date="2023-08" db="EMBL/GenBank/DDBJ databases">
        <title>Mucin Metabolism Genes Underlie the Key Renovations of Bacteroides xylanisolvens Genomes in Captive Great Apes.</title>
        <authorList>
            <person name="Nishida A.H."/>
        </authorList>
    </citation>
    <scope>NUCLEOTIDE SEQUENCE</scope>
    <source>
        <strain evidence="1">P13.H9</strain>
    </source>
</reference>